<organism evidence="1 2">
    <name type="scientific">Roseburia intestinalis</name>
    <dbReference type="NCBI Taxonomy" id="166486"/>
    <lineage>
        <taxon>Bacteria</taxon>
        <taxon>Bacillati</taxon>
        <taxon>Bacillota</taxon>
        <taxon>Clostridia</taxon>
        <taxon>Lachnospirales</taxon>
        <taxon>Lachnospiraceae</taxon>
        <taxon>Roseburia</taxon>
    </lineage>
</organism>
<dbReference type="RefSeq" id="WP_118599180.1">
    <property type="nucleotide sequence ID" value="NZ_QSHO01000021.1"/>
</dbReference>
<accession>A0A3R6B447</accession>
<reference evidence="1 2" key="1">
    <citation type="submission" date="2018-08" db="EMBL/GenBank/DDBJ databases">
        <title>A genome reference for cultivated species of the human gut microbiota.</title>
        <authorList>
            <person name="Zou Y."/>
            <person name="Xue W."/>
            <person name="Luo G."/>
        </authorList>
    </citation>
    <scope>NUCLEOTIDE SEQUENCE [LARGE SCALE GENOMIC DNA]</scope>
    <source>
        <strain evidence="1 2">AM37-1AC</strain>
    </source>
</reference>
<evidence type="ECO:0008006" key="3">
    <source>
        <dbReference type="Google" id="ProtNLM"/>
    </source>
</evidence>
<evidence type="ECO:0000313" key="1">
    <source>
        <dbReference type="EMBL" id="RHC13275.1"/>
    </source>
</evidence>
<comment type="caution">
    <text evidence="1">The sequence shown here is derived from an EMBL/GenBank/DDBJ whole genome shotgun (WGS) entry which is preliminary data.</text>
</comment>
<name>A0A3R6B447_9FIRM</name>
<proteinExistence type="predicted"/>
<dbReference type="EMBL" id="QSHO01000021">
    <property type="protein sequence ID" value="RHC13275.1"/>
    <property type="molecule type" value="Genomic_DNA"/>
</dbReference>
<dbReference type="AlphaFoldDB" id="A0A3R6B447"/>
<protein>
    <recommendedName>
        <fullName evidence="3">MarR family transcriptional regulator</fullName>
    </recommendedName>
</protein>
<dbReference type="Proteomes" id="UP000283513">
    <property type="component" value="Unassembled WGS sequence"/>
</dbReference>
<gene>
    <name evidence="1" type="ORF">DW856_17380</name>
</gene>
<evidence type="ECO:0000313" key="2">
    <source>
        <dbReference type="Proteomes" id="UP000283513"/>
    </source>
</evidence>
<sequence>MISLSEKALEILQAETEKTEFSNSDLISNGFSNATAKVAINELEAEGYIFISRTYVNGNVVFELV</sequence>